<dbReference type="InterPro" id="IPR002433">
    <property type="entry name" value="Orn_de-COase"/>
</dbReference>
<evidence type="ECO:0000256" key="2">
    <source>
        <dbReference type="ARBA" id="ARBA00023239"/>
    </source>
</evidence>
<dbReference type="PRINTS" id="PR01182">
    <property type="entry name" value="ORNDCRBXLASE"/>
</dbReference>
<dbReference type="EMBL" id="CAJOBH010237631">
    <property type="protein sequence ID" value="CAF5097274.1"/>
    <property type="molecule type" value="Genomic_DNA"/>
</dbReference>
<feature type="domain" description="Orn/DAP/Arg decarboxylase 2 C-terminal" evidence="4">
    <location>
        <begin position="12"/>
        <end position="136"/>
    </location>
</feature>
<organism evidence="5 6">
    <name type="scientific">Rotaria magnacalcarata</name>
    <dbReference type="NCBI Taxonomy" id="392030"/>
    <lineage>
        <taxon>Eukaryota</taxon>
        <taxon>Metazoa</taxon>
        <taxon>Spiralia</taxon>
        <taxon>Gnathifera</taxon>
        <taxon>Rotifera</taxon>
        <taxon>Eurotatoria</taxon>
        <taxon>Bdelloidea</taxon>
        <taxon>Philodinida</taxon>
        <taxon>Philodinidae</taxon>
        <taxon>Rotaria</taxon>
    </lineage>
</organism>
<gene>
    <name evidence="5" type="ORF">BYL167_LOCUS63902</name>
</gene>
<comment type="caution">
    <text evidence="5">The sequence shown here is derived from an EMBL/GenBank/DDBJ whole genome shotgun (WGS) entry which is preliminary data.</text>
</comment>
<feature type="non-terminal residue" evidence="5">
    <location>
        <position position="1"/>
    </location>
</feature>
<proteinExistence type="inferred from homology"/>
<dbReference type="PANTHER" id="PTHR11482:SF6">
    <property type="entry name" value="ORNITHINE DECARBOXYLASE 1-RELATED"/>
    <property type="match status" value="1"/>
</dbReference>
<dbReference type="SUPFAM" id="SSF50621">
    <property type="entry name" value="Alanine racemase C-terminal domain-like"/>
    <property type="match status" value="1"/>
</dbReference>
<dbReference type="PRINTS" id="PR01179">
    <property type="entry name" value="ODADCRBXLASE"/>
</dbReference>
<evidence type="ECO:0000313" key="5">
    <source>
        <dbReference type="EMBL" id="CAF5097274.1"/>
    </source>
</evidence>
<keyword evidence="1" id="KW-0663">Pyridoxal phosphate</keyword>
<reference evidence="5" key="1">
    <citation type="submission" date="2021-02" db="EMBL/GenBank/DDBJ databases">
        <authorList>
            <person name="Nowell W R."/>
        </authorList>
    </citation>
    <scope>NUCLEOTIDE SEQUENCE</scope>
</reference>
<dbReference type="Pfam" id="PF00278">
    <property type="entry name" value="Orn_DAP_Arg_deC"/>
    <property type="match status" value="1"/>
</dbReference>
<name>A0A8S3F203_9BILA</name>
<dbReference type="Proteomes" id="UP000681967">
    <property type="component" value="Unassembled WGS sequence"/>
</dbReference>
<evidence type="ECO:0000256" key="3">
    <source>
        <dbReference type="RuleBase" id="RU003737"/>
    </source>
</evidence>
<dbReference type="GO" id="GO:0033387">
    <property type="term" value="P:putrescine biosynthetic process from arginine, via ornithine"/>
    <property type="evidence" value="ECO:0007669"/>
    <property type="project" value="TreeGrafter"/>
</dbReference>
<keyword evidence="2" id="KW-0456">Lyase</keyword>
<dbReference type="GO" id="GO:0004586">
    <property type="term" value="F:ornithine decarboxylase activity"/>
    <property type="evidence" value="ECO:0007669"/>
    <property type="project" value="TreeGrafter"/>
</dbReference>
<evidence type="ECO:0000259" key="4">
    <source>
        <dbReference type="Pfam" id="PF00278"/>
    </source>
</evidence>
<dbReference type="InterPro" id="IPR022643">
    <property type="entry name" value="De-COase2_C"/>
</dbReference>
<protein>
    <recommendedName>
        <fullName evidence="4">Orn/DAP/Arg decarboxylase 2 C-terminal domain-containing protein</fullName>
    </recommendedName>
</protein>
<dbReference type="AlphaFoldDB" id="A0A8S3F203"/>
<comment type="similarity">
    <text evidence="3">Belongs to the Orn/Lys/Arg decarboxylase class-II family.</text>
</comment>
<accession>A0A8S3F203</accession>
<evidence type="ECO:0000313" key="6">
    <source>
        <dbReference type="Proteomes" id="UP000681967"/>
    </source>
</evidence>
<evidence type="ECO:0000256" key="1">
    <source>
        <dbReference type="ARBA" id="ARBA00022898"/>
    </source>
</evidence>
<dbReference type="InterPro" id="IPR009006">
    <property type="entry name" value="Ala_racemase/Decarboxylase_C"/>
</dbReference>
<dbReference type="GO" id="GO:0005737">
    <property type="term" value="C:cytoplasm"/>
    <property type="evidence" value="ECO:0007669"/>
    <property type="project" value="TreeGrafter"/>
</dbReference>
<dbReference type="PANTHER" id="PTHR11482">
    <property type="entry name" value="ARGININE/DIAMINOPIMELATE/ORNITHINE DECARBOXYLASE"/>
    <property type="match status" value="1"/>
</dbReference>
<sequence>IQLMSEPGRYFTSESTMLICNIIARRTHNKDYSSEEEEEVECHTRITKEEDEKDLIRKADILYYINDGIYGTFNAIIFDQKLFYVNYMRKDMKKEEEQEYKSVIFGPTCDGIDCISNSISLPLLNIGDYLWFSNVGSYTNSCATSFNGFKTKKYFFIWRS</sequence>
<dbReference type="Gene3D" id="2.40.37.10">
    <property type="entry name" value="Lyase, Ornithine Decarboxylase, Chain A, domain 1"/>
    <property type="match status" value="1"/>
</dbReference>
<dbReference type="InterPro" id="IPR000183">
    <property type="entry name" value="Orn/DAP/Arg_de-COase"/>
</dbReference>